<dbReference type="PRINTS" id="PR00080">
    <property type="entry name" value="SDRFAMILY"/>
</dbReference>
<dbReference type="FunFam" id="3.40.50.720:FF:000084">
    <property type="entry name" value="Short-chain dehydrogenase reductase"/>
    <property type="match status" value="1"/>
</dbReference>
<sequence>MGRLEGKTAIVTGSGRGIGKAIALAFAKEGAKVAVVSLTPEKIEETVGAIKSAGGEAIGVKCDIAKPDDITVAVKQTADAFGGVDILVNNASAHAANVKPLTEVTAEEVHAQMDLGPIACMRFMQAVYPHMEQKGGRVINLATMLGIMGAGLLAPFAMAKESIRTLTRVAAREWGPKGITVNAICPFAMTDGLMAMGKKFQEAGAGGGGPPMPPLGRIGSPEEDIAPLAVFLASGEAGFLTGYTYMADGGGAIDAAR</sequence>
<evidence type="ECO:0000256" key="1">
    <source>
        <dbReference type="ARBA" id="ARBA00006484"/>
    </source>
</evidence>
<evidence type="ECO:0000256" key="2">
    <source>
        <dbReference type="ARBA" id="ARBA00023002"/>
    </source>
</evidence>
<comment type="similarity">
    <text evidence="1">Belongs to the short-chain dehydrogenases/reductases (SDR) family.</text>
</comment>
<comment type="caution">
    <text evidence="4">The sequence shown here is derived from an EMBL/GenBank/DDBJ whole genome shotgun (WGS) entry which is preliminary data.</text>
</comment>
<proteinExistence type="inferred from homology"/>
<dbReference type="GO" id="GO:0048038">
    <property type="term" value="F:quinone binding"/>
    <property type="evidence" value="ECO:0007669"/>
    <property type="project" value="TreeGrafter"/>
</dbReference>
<dbReference type="Gene3D" id="3.40.50.720">
    <property type="entry name" value="NAD(P)-binding Rossmann-like Domain"/>
    <property type="match status" value="1"/>
</dbReference>
<dbReference type="SUPFAM" id="SSF51735">
    <property type="entry name" value="NAD(P)-binding Rossmann-fold domains"/>
    <property type="match status" value="1"/>
</dbReference>
<keyword evidence="3" id="KW-1133">Transmembrane helix</keyword>
<dbReference type="GO" id="GO:0006633">
    <property type="term" value="P:fatty acid biosynthetic process"/>
    <property type="evidence" value="ECO:0007669"/>
    <property type="project" value="TreeGrafter"/>
</dbReference>
<name>A0A2S7K6X4_9PROT</name>
<dbReference type="EMBL" id="PJCH01000005">
    <property type="protein sequence ID" value="PQA88229.1"/>
    <property type="molecule type" value="Genomic_DNA"/>
</dbReference>
<dbReference type="CDD" id="cd05233">
    <property type="entry name" value="SDR_c"/>
    <property type="match status" value="1"/>
</dbReference>
<keyword evidence="5" id="KW-1185">Reference proteome</keyword>
<keyword evidence="3" id="KW-0472">Membrane</keyword>
<evidence type="ECO:0000313" key="4">
    <source>
        <dbReference type="EMBL" id="PQA88229.1"/>
    </source>
</evidence>
<dbReference type="PRINTS" id="PR00081">
    <property type="entry name" value="GDHRDH"/>
</dbReference>
<accession>A0A2S7K6X4</accession>
<dbReference type="InterPro" id="IPR002347">
    <property type="entry name" value="SDR_fam"/>
</dbReference>
<evidence type="ECO:0000313" key="5">
    <source>
        <dbReference type="Proteomes" id="UP000239504"/>
    </source>
</evidence>
<protein>
    <submittedName>
        <fullName evidence="4">3-oxoacyl-ACP reductase</fullName>
    </submittedName>
</protein>
<dbReference type="RefSeq" id="WP_104829474.1">
    <property type="nucleotide sequence ID" value="NZ_PJCH01000005.1"/>
</dbReference>
<reference evidence="4 5" key="1">
    <citation type="submission" date="2017-12" db="EMBL/GenBank/DDBJ databases">
        <authorList>
            <person name="Hurst M.R.H."/>
        </authorList>
    </citation>
    <scope>NUCLEOTIDE SEQUENCE [LARGE SCALE GENOMIC DNA]</scope>
    <source>
        <strain evidence="4 5">SY-3-19</strain>
    </source>
</reference>
<dbReference type="Proteomes" id="UP000239504">
    <property type="component" value="Unassembled WGS sequence"/>
</dbReference>
<evidence type="ECO:0000256" key="3">
    <source>
        <dbReference type="SAM" id="Phobius"/>
    </source>
</evidence>
<dbReference type="InterPro" id="IPR036291">
    <property type="entry name" value="NAD(P)-bd_dom_sf"/>
</dbReference>
<keyword evidence="3" id="KW-0812">Transmembrane</keyword>
<gene>
    <name evidence="4" type="ORF">CW354_07955</name>
</gene>
<organism evidence="4 5">
    <name type="scientific">Hyphococcus luteus</name>
    <dbReference type="NCBI Taxonomy" id="2058213"/>
    <lineage>
        <taxon>Bacteria</taxon>
        <taxon>Pseudomonadati</taxon>
        <taxon>Pseudomonadota</taxon>
        <taxon>Alphaproteobacteria</taxon>
        <taxon>Parvularculales</taxon>
        <taxon>Parvularculaceae</taxon>
        <taxon>Hyphococcus</taxon>
    </lineage>
</organism>
<dbReference type="GO" id="GO:0016616">
    <property type="term" value="F:oxidoreductase activity, acting on the CH-OH group of donors, NAD or NADP as acceptor"/>
    <property type="evidence" value="ECO:0007669"/>
    <property type="project" value="TreeGrafter"/>
</dbReference>
<feature type="transmembrane region" description="Helical" evidence="3">
    <location>
        <begin position="138"/>
        <end position="158"/>
    </location>
</feature>
<keyword evidence="2" id="KW-0560">Oxidoreductase</keyword>
<dbReference type="PANTHER" id="PTHR42760:SF133">
    <property type="entry name" value="3-OXOACYL-[ACYL-CARRIER-PROTEIN] REDUCTASE"/>
    <property type="match status" value="1"/>
</dbReference>
<dbReference type="Pfam" id="PF13561">
    <property type="entry name" value="adh_short_C2"/>
    <property type="match status" value="1"/>
</dbReference>
<dbReference type="AlphaFoldDB" id="A0A2S7K6X4"/>
<dbReference type="PANTHER" id="PTHR42760">
    <property type="entry name" value="SHORT-CHAIN DEHYDROGENASES/REDUCTASES FAMILY MEMBER"/>
    <property type="match status" value="1"/>
</dbReference>
<dbReference type="OrthoDB" id="9789398at2"/>